<evidence type="ECO:0000313" key="6">
    <source>
        <dbReference type="Proteomes" id="UP001056201"/>
    </source>
</evidence>
<sequence length="749" mass="74894">MIRTFKTWLSVAALSLVAACGGGGGSSGDPVLGGGGSSSGGTTTASDLVVALSADSLANDGTSTLNVTVTALDGNRNALPGVAVALSADANAVVTLTTTTSSSDATASKSVTNSSGVITATVGAGTDRALRTVTLTAKSGSVTKTATFAVVSSPSAAAPATIEVLSSSTTLGTGGDEVTLTAFVKDANNNAMPSTAISFTTSTGTLSSVSATTNTSGSASAKLTAGQDRSNRTATVTVASGAVQTTYTLPIVGSRLTFSGNTTLTQGNVADLSVSAVDSKGNALAGVPITVSSSLGNSFGSTTLTTDSNGQATVRYTATNAGNDTVRFTGAGTSVAPVMVISSEDFVFLAPTALPRVGAVYPLEVRYRRGGVAQANVAVRFAATVGTLSASQTVTDSSGIARVNLTSNFAAPSTVSATALDGSGNTLALATTTATFVATTPRDLVLQVSPSALAPNTAGGTDSQTTVVARVTDASGNPVSGVTVNFSQELDPSGGRLSQASSTTDGNGEATNKYIAGAATTANNGVRLRATVATNSAVTNTVSLTVNQSALFIVLGTGNTITNADVDTYQKTWTAYVTDANGIRVSGVTLTAKAIPTQYGKGVMGYDETAQRWRYVTTSVNSSGTTVSTYSDVIPLLCPNEDGNENGRLDETDTNGDGQLTPGNVVALTSPTVVTDGEGKATITLRYAEMYAPWIVLKLTATGIVSGTESSSYRVFPLDRLADDFSDKAITPAGAVSPFGSTLSCTSPN</sequence>
<dbReference type="InterPro" id="IPR003344">
    <property type="entry name" value="Big_1_dom"/>
</dbReference>
<organism evidence="5 6">
    <name type="scientific">Aquincola tertiaricarbonis</name>
    <dbReference type="NCBI Taxonomy" id="391953"/>
    <lineage>
        <taxon>Bacteria</taxon>
        <taxon>Pseudomonadati</taxon>
        <taxon>Pseudomonadota</taxon>
        <taxon>Betaproteobacteria</taxon>
        <taxon>Burkholderiales</taxon>
        <taxon>Sphaerotilaceae</taxon>
        <taxon>Aquincola</taxon>
    </lineage>
</organism>
<dbReference type="EMBL" id="CP097636">
    <property type="protein sequence ID" value="URI10654.1"/>
    <property type="molecule type" value="Genomic_DNA"/>
</dbReference>
<dbReference type="Proteomes" id="UP001056201">
    <property type="component" value="Chromosome 2"/>
</dbReference>
<reference evidence="5" key="1">
    <citation type="submission" date="2022-05" db="EMBL/GenBank/DDBJ databases">
        <title>An RpoN-dependent PEP-CTERM gene is involved in floc formation of an Aquincola tertiaricarbonis strain.</title>
        <authorList>
            <person name="Qiu D."/>
            <person name="Xia M."/>
        </authorList>
    </citation>
    <scope>NUCLEOTIDE SEQUENCE</scope>
    <source>
        <strain evidence="5">RN12</strain>
    </source>
</reference>
<evidence type="ECO:0000313" key="5">
    <source>
        <dbReference type="EMBL" id="URI10654.1"/>
    </source>
</evidence>
<keyword evidence="6" id="KW-1185">Reference proteome</keyword>
<gene>
    <name evidence="5" type="ORF">MW290_16825</name>
</gene>
<feature type="domain" description="Big-1" evidence="4">
    <location>
        <begin position="159"/>
        <end position="252"/>
    </location>
</feature>
<feature type="chain" id="PRO_5047193851" evidence="3">
    <location>
        <begin position="19"/>
        <end position="749"/>
    </location>
</feature>
<keyword evidence="3" id="KW-0732">Signal</keyword>
<dbReference type="InterPro" id="IPR013783">
    <property type="entry name" value="Ig-like_fold"/>
</dbReference>
<name>A0ABY4SCC5_AQUTE</name>
<accession>A0ABY4SCC5</accession>
<dbReference type="InterPro" id="IPR008964">
    <property type="entry name" value="Invasin/intimin_cell_adhesion"/>
</dbReference>
<proteinExistence type="inferred from homology"/>
<dbReference type="SMART" id="SM00634">
    <property type="entry name" value="BID_1"/>
    <property type="match status" value="4"/>
</dbReference>
<dbReference type="PROSITE" id="PS51127">
    <property type="entry name" value="BIG1"/>
    <property type="match status" value="2"/>
</dbReference>
<dbReference type="Gene3D" id="2.60.40.10">
    <property type="entry name" value="Immunoglobulins"/>
    <property type="match status" value="5"/>
</dbReference>
<dbReference type="Pfam" id="PF02369">
    <property type="entry name" value="Big_1"/>
    <property type="match status" value="2"/>
</dbReference>
<evidence type="ECO:0000256" key="1">
    <source>
        <dbReference type="ARBA" id="ARBA00010116"/>
    </source>
</evidence>
<dbReference type="SUPFAM" id="SSF49373">
    <property type="entry name" value="Invasin/intimin cell-adhesion fragments"/>
    <property type="match status" value="4"/>
</dbReference>
<dbReference type="RefSeq" id="WP_250198859.1">
    <property type="nucleotide sequence ID" value="NZ_CP097636.1"/>
</dbReference>
<evidence type="ECO:0000256" key="2">
    <source>
        <dbReference type="SAM" id="MobiDB-lite"/>
    </source>
</evidence>
<dbReference type="PROSITE" id="PS51257">
    <property type="entry name" value="PROKAR_LIPOPROTEIN"/>
    <property type="match status" value="1"/>
</dbReference>
<protein>
    <submittedName>
        <fullName evidence="5">Ig-like domain-containing protein</fullName>
    </submittedName>
</protein>
<comment type="similarity">
    <text evidence="1">Belongs to the intimin/invasin family.</text>
</comment>
<feature type="signal peptide" evidence="3">
    <location>
        <begin position="1"/>
        <end position="18"/>
    </location>
</feature>
<feature type="region of interest" description="Disordered" evidence="2">
    <location>
        <begin position="480"/>
        <end position="509"/>
    </location>
</feature>
<evidence type="ECO:0000256" key="3">
    <source>
        <dbReference type="SAM" id="SignalP"/>
    </source>
</evidence>
<feature type="domain" description="Big-1" evidence="4">
    <location>
        <begin position="447"/>
        <end position="545"/>
    </location>
</feature>
<evidence type="ECO:0000259" key="4">
    <source>
        <dbReference type="PROSITE" id="PS51127"/>
    </source>
</evidence>